<evidence type="ECO:0000256" key="2">
    <source>
        <dbReference type="ARBA" id="ARBA00023180"/>
    </source>
</evidence>
<keyword evidence="2" id="KW-0325">Glycoprotein</keyword>
<dbReference type="InterPro" id="IPR027417">
    <property type="entry name" value="P-loop_NTPase"/>
</dbReference>
<dbReference type="SUPFAM" id="SSF52540">
    <property type="entry name" value="P-loop containing nucleoside triphosphate hydrolases"/>
    <property type="match status" value="1"/>
</dbReference>
<dbReference type="InterPro" id="IPR037359">
    <property type="entry name" value="NST/OST"/>
</dbReference>
<dbReference type="RefSeq" id="WP_149780597.1">
    <property type="nucleotide sequence ID" value="NZ_FRCB01000010.1"/>
</dbReference>
<evidence type="ECO:0000313" key="5">
    <source>
        <dbReference type="Proteomes" id="UP000322545"/>
    </source>
</evidence>
<evidence type="ECO:0000256" key="1">
    <source>
        <dbReference type="ARBA" id="ARBA00022679"/>
    </source>
</evidence>
<dbReference type="AlphaFoldDB" id="A0A1M7K9A9"/>
<dbReference type="PANTHER" id="PTHR10605">
    <property type="entry name" value="HEPARAN SULFATE SULFOTRANSFERASE"/>
    <property type="match status" value="1"/>
</dbReference>
<dbReference type="PANTHER" id="PTHR10605:SF56">
    <property type="entry name" value="BIFUNCTIONAL HEPARAN SULFATE N-DEACETYLASE_N-SULFOTRANSFERASE"/>
    <property type="match status" value="1"/>
</dbReference>
<proteinExistence type="predicted"/>
<name>A0A1M7K9A9_9RHOB</name>
<keyword evidence="5" id="KW-1185">Reference proteome</keyword>
<feature type="domain" description="Sulfotransferase" evidence="3">
    <location>
        <begin position="10"/>
        <end position="266"/>
    </location>
</feature>
<dbReference type="Proteomes" id="UP000322545">
    <property type="component" value="Unassembled WGS sequence"/>
</dbReference>
<dbReference type="EMBL" id="FRCB01000010">
    <property type="protein sequence ID" value="SHM61860.1"/>
    <property type="molecule type" value="Genomic_DNA"/>
</dbReference>
<protein>
    <submittedName>
        <fullName evidence="4">Sulfotransferase domain-containing protein</fullName>
    </submittedName>
</protein>
<reference evidence="4 5" key="1">
    <citation type="submission" date="2016-11" db="EMBL/GenBank/DDBJ databases">
        <authorList>
            <person name="Varghese N."/>
            <person name="Submissions S."/>
        </authorList>
    </citation>
    <scope>NUCLEOTIDE SEQUENCE [LARGE SCALE GENOMIC DNA]</scope>
    <source>
        <strain evidence="4 5">DSM 28249</strain>
    </source>
</reference>
<evidence type="ECO:0000259" key="3">
    <source>
        <dbReference type="Pfam" id="PF00685"/>
    </source>
</evidence>
<dbReference type="InterPro" id="IPR000863">
    <property type="entry name" value="Sulfotransferase_dom"/>
</dbReference>
<sequence>MTARSQDTLPDFIILGAMKCGTSTMAAQLGAQAGLFMTDPKEPNFFSDDPVFAKGMGWYQSLFADAAPGDLKGEASTHYTKLPTYPETLSRMSQVLEAPKLIYMIRDPLARAVSHYIHEWTMGVITDPLDAALDSHPELISYGCYARQIAPYADHFGADNILILSLEDMHRAPQHSLQRVCDFIGYTAPPVWIEEKARTNASSERIRRFPLHGLLIDNVIAQALRRALIPQALRDRIRKSRQMTERPSLSPENVARLQQVFTKDYAELRRLFPDRPDLDICYPFVAS</sequence>
<dbReference type="Gene3D" id="3.40.50.300">
    <property type="entry name" value="P-loop containing nucleotide triphosphate hydrolases"/>
    <property type="match status" value="1"/>
</dbReference>
<keyword evidence="1 4" id="KW-0808">Transferase</keyword>
<evidence type="ECO:0000313" key="4">
    <source>
        <dbReference type="EMBL" id="SHM61860.1"/>
    </source>
</evidence>
<accession>A0A1M7K9A9</accession>
<organism evidence="4 5">
    <name type="scientific">Roseovarius litoreus</name>
    <dbReference type="NCBI Taxonomy" id="1155722"/>
    <lineage>
        <taxon>Bacteria</taxon>
        <taxon>Pseudomonadati</taxon>
        <taxon>Pseudomonadota</taxon>
        <taxon>Alphaproteobacteria</taxon>
        <taxon>Rhodobacterales</taxon>
        <taxon>Roseobacteraceae</taxon>
        <taxon>Roseovarius</taxon>
    </lineage>
</organism>
<dbReference type="GO" id="GO:0008146">
    <property type="term" value="F:sulfotransferase activity"/>
    <property type="evidence" value="ECO:0007669"/>
    <property type="project" value="InterPro"/>
</dbReference>
<dbReference type="Pfam" id="PF00685">
    <property type="entry name" value="Sulfotransfer_1"/>
    <property type="match status" value="1"/>
</dbReference>
<gene>
    <name evidence="4" type="ORF">SAMN05443432_11034</name>
</gene>